<feature type="transmembrane region" description="Helical" evidence="10">
    <location>
        <begin position="163"/>
        <end position="188"/>
    </location>
</feature>
<feature type="transmembrane region" description="Helical" evidence="10">
    <location>
        <begin position="209"/>
        <end position="233"/>
    </location>
</feature>
<dbReference type="Pfam" id="PF00001">
    <property type="entry name" value="7tm_1"/>
    <property type="match status" value="1"/>
</dbReference>
<feature type="region of interest" description="Disordered" evidence="9">
    <location>
        <begin position="310"/>
        <end position="333"/>
    </location>
</feature>
<keyword evidence="6 10" id="KW-0472">Membrane</keyword>
<reference evidence="12 13" key="1">
    <citation type="submission" date="2018-03" db="EMBL/GenBank/DDBJ databases">
        <title>Draft genome sequence of Rohu Carp (Labeo rohita).</title>
        <authorList>
            <person name="Das P."/>
            <person name="Kushwaha B."/>
            <person name="Joshi C.G."/>
            <person name="Kumar D."/>
            <person name="Nagpure N.S."/>
            <person name="Sahoo L."/>
            <person name="Das S.P."/>
            <person name="Bit A."/>
            <person name="Patnaik S."/>
            <person name="Meher P.K."/>
            <person name="Jayasankar P."/>
            <person name="Koringa P.G."/>
            <person name="Patel N.V."/>
            <person name="Hinsu A.T."/>
            <person name="Kumar R."/>
            <person name="Pandey M."/>
            <person name="Agarwal S."/>
            <person name="Srivastava S."/>
            <person name="Singh M."/>
            <person name="Iquebal M.A."/>
            <person name="Jaiswal S."/>
            <person name="Angadi U.B."/>
            <person name="Kumar N."/>
            <person name="Raza M."/>
            <person name="Shah T.M."/>
            <person name="Rai A."/>
            <person name="Jena J.K."/>
        </authorList>
    </citation>
    <scope>NUCLEOTIDE SEQUENCE [LARGE SCALE GENOMIC DNA]</scope>
    <source>
        <strain evidence="12">DASCIFA01</strain>
        <tissue evidence="12">Testis</tissue>
    </source>
</reference>
<dbReference type="CDD" id="cd00637">
    <property type="entry name" value="7tm_classA_rhodopsin-like"/>
    <property type="match status" value="1"/>
</dbReference>
<evidence type="ECO:0000259" key="11">
    <source>
        <dbReference type="PROSITE" id="PS50262"/>
    </source>
</evidence>
<keyword evidence="8" id="KW-0807">Transducer</keyword>
<feature type="transmembrane region" description="Helical" evidence="10">
    <location>
        <begin position="22"/>
        <end position="46"/>
    </location>
</feature>
<dbReference type="SUPFAM" id="SSF81321">
    <property type="entry name" value="Family A G protein-coupled receptor-like"/>
    <property type="match status" value="1"/>
</dbReference>
<evidence type="ECO:0000256" key="10">
    <source>
        <dbReference type="SAM" id="Phobius"/>
    </source>
</evidence>
<dbReference type="Gene3D" id="1.20.1070.10">
    <property type="entry name" value="Rhodopsin 7-helix transmembrane proteins"/>
    <property type="match status" value="1"/>
</dbReference>
<evidence type="ECO:0000256" key="3">
    <source>
        <dbReference type="ARBA" id="ARBA00022692"/>
    </source>
</evidence>
<keyword evidence="5" id="KW-0297">G-protein coupled receptor</keyword>
<dbReference type="AlphaFoldDB" id="A0A498MR55"/>
<feature type="transmembrane region" description="Helical" evidence="10">
    <location>
        <begin position="93"/>
        <end position="111"/>
    </location>
</feature>
<evidence type="ECO:0000256" key="9">
    <source>
        <dbReference type="SAM" id="MobiDB-lite"/>
    </source>
</evidence>
<evidence type="ECO:0000256" key="6">
    <source>
        <dbReference type="ARBA" id="ARBA00023136"/>
    </source>
</evidence>
<feature type="transmembrane region" description="Helical" evidence="10">
    <location>
        <begin position="58"/>
        <end position="77"/>
    </location>
</feature>
<evidence type="ECO:0000313" key="13">
    <source>
        <dbReference type="Proteomes" id="UP000290572"/>
    </source>
</evidence>
<dbReference type="GO" id="GO:0005886">
    <property type="term" value="C:plasma membrane"/>
    <property type="evidence" value="ECO:0007669"/>
    <property type="project" value="UniProtKB-SubCell"/>
</dbReference>
<organism evidence="12 13">
    <name type="scientific">Labeo rohita</name>
    <name type="common">Indian major carp</name>
    <name type="synonym">Cyprinus rohita</name>
    <dbReference type="NCBI Taxonomy" id="84645"/>
    <lineage>
        <taxon>Eukaryota</taxon>
        <taxon>Metazoa</taxon>
        <taxon>Chordata</taxon>
        <taxon>Craniata</taxon>
        <taxon>Vertebrata</taxon>
        <taxon>Euteleostomi</taxon>
        <taxon>Actinopterygii</taxon>
        <taxon>Neopterygii</taxon>
        <taxon>Teleostei</taxon>
        <taxon>Ostariophysi</taxon>
        <taxon>Cypriniformes</taxon>
        <taxon>Cyprinidae</taxon>
        <taxon>Labeoninae</taxon>
        <taxon>Labeonini</taxon>
        <taxon>Labeo</taxon>
    </lineage>
</organism>
<feature type="transmembrane region" description="Helical" evidence="10">
    <location>
        <begin position="132"/>
        <end position="151"/>
    </location>
</feature>
<evidence type="ECO:0000256" key="8">
    <source>
        <dbReference type="ARBA" id="ARBA00023224"/>
    </source>
</evidence>
<gene>
    <name evidence="12" type="ORF">ROHU_006566</name>
</gene>
<name>A0A498MR55_LABRO</name>
<accession>A0A498MR55</accession>
<sequence>MNISESSAGLGTVLPLTSFENVLVFLFNVFLATAIIFFNASVFIAILMNRALRNENRFMYMLSTCLSDIGSGVSYYYNGVMDVRDYYDSPTRTYYIALTFLGLSYMAILAAQSDRYHAVSAPLKYSQRLTRNRTLLVILIYWVYGFLIAAVNNLVPMGVAIRVTFLAAFVGNIFTVIIMIGLNVKLFFIAKFQLEREPPSEERDNKRASIYLIIIVAVCFLITWLPLFLHVIVCNFTRTSCYLFRNDGTDPLRILARLNGVITPLLYIRGCTPLRSTVMTKVWRMPCCKSKGELQCAKVDFDLDSWPHPHRQIPQLHQPQQPPPLPPSYSAAATAPILPLPNETQAQIFEPQGEQPPASAMTSTAPSSSRPSTVRDGVKKVKYSTTGIGTRSRSLEKLTLDSDSLYEDELRDNREHVTTLPMIQVSGPEGTVMVFRPWNERDLKEAMSHLPHPKDSGEKFATDLDMFCQEFSPTMQELKPMQAFATPEEKKQWVKAECKLKNKIWLSTEDKPCLPKHFFPHYAKLVHGLDHISKVIDQLPRAKGDVWLTKVNKHTVVYGS</sequence>
<dbReference type="InterPro" id="IPR017452">
    <property type="entry name" value="GPCR_Rhodpsn_7TM"/>
</dbReference>
<dbReference type="STRING" id="84645.A0A498MR55"/>
<keyword evidence="3 10" id="KW-0812">Transmembrane</keyword>
<proteinExistence type="predicted"/>
<feature type="region of interest" description="Disordered" evidence="9">
    <location>
        <begin position="352"/>
        <end position="377"/>
    </location>
</feature>
<keyword evidence="7 12" id="KW-0675">Receptor</keyword>
<evidence type="ECO:0000256" key="1">
    <source>
        <dbReference type="ARBA" id="ARBA00004651"/>
    </source>
</evidence>
<comment type="subcellular location">
    <subcellularLocation>
        <location evidence="1">Cell membrane</location>
        <topology evidence="1">Multi-pass membrane protein</topology>
    </subcellularLocation>
</comment>
<evidence type="ECO:0000256" key="2">
    <source>
        <dbReference type="ARBA" id="ARBA00022475"/>
    </source>
</evidence>
<dbReference type="PANTHER" id="PTHR22750">
    <property type="entry name" value="G-PROTEIN COUPLED RECEPTOR"/>
    <property type="match status" value="1"/>
</dbReference>
<evidence type="ECO:0000256" key="7">
    <source>
        <dbReference type="ARBA" id="ARBA00023170"/>
    </source>
</evidence>
<evidence type="ECO:0000256" key="4">
    <source>
        <dbReference type="ARBA" id="ARBA00022989"/>
    </source>
</evidence>
<comment type="caution">
    <text evidence="12">The sequence shown here is derived from an EMBL/GenBank/DDBJ whole genome shotgun (WGS) entry which is preliminary data.</text>
</comment>
<keyword evidence="2" id="KW-1003">Cell membrane</keyword>
<dbReference type="GO" id="GO:0004930">
    <property type="term" value="F:G protein-coupled receptor activity"/>
    <property type="evidence" value="ECO:0007669"/>
    <property type="project" value="UniProtKB-KW"/>
</dbReference>
<feature type="domain" description="G-protein coupled receptors family 1 profile" evidence="11">
    <location>
        <begin position="38"/>
        <end position="267"/>
    </location>
</feature>
<evidence type="ECO:0000313" key="12">
    <source>
        <dbReference type="EMBL" id="RXN22880.1"/>
    </source>
</evidence>
<dbReference type="Proteomes" id="UP000290572">
    <property type="component" value="Unassembled WGS sequence"/>
</dbReference>
<keyword evidence="4 10" id="KW-1133">Transmembrane helix</keyword>
<dbReference type="EMBL" id="QBIY01012576">
    <property type="protein sequence ID" value="RXN22880.1"/>
    <property type="molecule type" value="Genomic_DNA"/>
</dbReference>
<dbReference type="InterPro" id="IPR000276">
    <property type="entry name" value="GPCR_Rhodpsn"/>
</dbReference>
<protein>
    <submittedName>
        <fullName evidence="12">Melanocortin receptor 4-like protein</fullName>
    </submittedName>
</protein>
<feature type="compositionally biased region" description="Low complexity" evidence="9">
    <location>
        <begin position="356"/>
        <end position="372"/>
    </location>
</feature>
<evidence type="ECO:0000256" key="5">
    <source>
        <dbReference type="ARBA" id="ARBA00023040"/>
    </source>
</evidence>
<dbReference type="PROSITE" id="PS50262">
    <property type="entry name" value="G_PROTEIN_RECEP_F1_2"/>
    <property type="match status" value="1"/>
</dbReference>
<keyword evidence="13" id="KW-1185">Reference proteome</keyword>